<sequence>MINFIRFSRPHTVIGTTLSISTLYLLALGITDSTDWYLGIFGLSLISCLGANIYIVGLNQITDVAIDRINKPYLPLASGAYSMRTGYWIIGISVLLSLGIALYLGRYLLLTVVLSLLLGTAYSLPPFRLKRFHFWAAFCIIAVRGLIVNLLLFLHFQYTINGSTALPAAIWLLTGTIFIYSIVIAWFKDIPDMEGDRQYQINTLSLRLGPKKVFRIGNGLILTAYLLVIIFAIQFDLGLSAPVLVISHLAFSGLLVWAGQKVDLFQREAVFQYYQFIWVLFFLEYAAFASAGLVGG</sequence>
<organism evidence="9 10">
    <name type="scientific">Flavilitoribacter nigricans (strain ATCC 23147 / DSM 23189 / NBRC 102662 / NCIMB 1420 / SS-2)</name>
    <name type="common">Lewinella nigricans</name>
    <dbReference type="NCBI Taxonomy" id="1122177"/>
    <lineage>
        <taxon>Bacteria</taxon>
        <taxon>Pseudomonadati</taxon>
        <taxon>Bacteroidota</taxon>
        <taxon>Saprospiria</taxon>
        <taxon>Saprospirales</taxon>
        <taxon>Lewinellaceae</taxon>
        <taxon>Flavilitoribacter</taxon>
    </lineage>
</organism>
<feature type="transmembrane region" description="Helical" evidence="8">
    <location>
        <begin position="12"/>
        <end position="30"/>
    </location>
</feature>
<name>A0A2D0NF21_FLAN2</name>
<evidence type="ECO:0000256" key="8">
    <source>
        <dbReference type="SAM" id="Phobius"/>
    </source>
</evidence>
<feature type="transmembrane region" description="Helical" evidence="8">
    <location>
        <begin position="213"/>
        <end position="233"/>
    </location>
</feature>
<dbReference type="OrthoDB" id="4528743at2"/>
<keyword evidence="3" id="KW-1003">Cell membrane</keyword>
<keyword evidence="4 9" id="KW-0808">Transferase</keyword>
<dbReference type="PANTHER" id="PTHR43009:SF7">
    <property type="entry name" value="HOMOGENTISATE GERANYLGERANYLTRANSFERASE, CHLOROPLASTIC"/>
    <property type="match status" value="1"/>
</dbReference>
<evidence type="ECO:0000256" key="5">
    <source>
        <dbReference type="ARBA" id="ARBA00022692"/>
    </source>
</evidence>
<proteinExistence type="inferred from homology"/>
<feature type="transmembrane region" description="Helical" evidence="8">
    <location>
        <begin position="132"/>
        <end position="156"/>
    </location>
</feature>
<dbReference type="Gene3D" id="1.10.357.140">
    <property type="entry name" value="UbiA prenyltransferase"/>
    <property type="match status" value="1"/>
</dbReference>
<feature type="transmembrane region" description="Helical" evidence="8">
    <location>
        <begin position="107"/>
        <end position="125"/>
    </location>
</feature>
<evidence type="ECO:0000313" key="10">
    <source>
        <dbReference type="Proteomes" id="UP000223913"/>
    </source>
</evidence>
<feature type="transmembrane region" description="Helical" evidence="8">
    <location>
        <begin position="36"/>
        <end position="58"/>
    </location>
</feature>
<keyword evidence="6 8" id="KW-1133">Transmembrane helix</keyword>
<dbReference type="GO" id="GO:0016765">
    <property type="term" value="F:transferase activity, transferring alkyl or aryl (other than methyl) groups"/>
    <property type="evidence" value="ECO:0007669"/>
    <property type="project" value="InterPro"/>
</dbReference>
<evidence type="ECO:0000256" key="4">
    <source>
        <dbReference type="ARBA" id="ARBA00022679"/>
    </source>
</evidence>
<comment type="caution">
    <text evidence="9">The sequence shown here is derived from an EMBL/GenBank/DDBJ whole genome shotgun (WGS) entry which is preliminary data.</text>
</comment>
<dbReference type="Gene3D" id="1.20.120.1780">
    <property type="entry name" value="UbiA prenyltransferase"/>
    <property type="match status" value="1"/>
</dbReference>
<feature type="transmembrane region" description="Helical" evidence="8">
    <location>
        <begin position="239"/>
        <end position="259"/>
    </location>
</feature>
<evidence type="ECO:0000256" key="3">
    <source>
        <dbReference type="ARBA" id="ARBA00022475"/>
    </source>
</evidence>
<evidence type="ECO:0000256" key="6">
    <source>
        <dbReference type="ARBA" id="ARBA00022989"/>
    </source>
</evidence>
<dbReference type="Proteomes" id="UP000223913">
    <property type="component" value="Unassembled WGS sequence"/>
</dbReference>
<dbReference type="Pfam" id="PF01040">
    <property type="entry name" value="UbiA"/>
    <property type="match status" value="1"/>
</dbReference>
<accession>A0A2D0NF21</accession>
<keyword evidence="7 8" id="KW-0472">Membrane</keyword>
<feature type="transmembrane region" description="Helical" evidence="8">
    <location>
        <begin position="271"/>
        <end position="294"/>
    </location>
</feature>
<gene>
    <name evidence="9" type="ORF">CRP01_07735</name>
</gene>
<dbReference type="NCBIfam" id="NF009525">
    <property type="entry name" value="PRK12887.1"/>
    <property type="match status" value="1"/>
</dbReference>
<evidence type="ECO:0000313" key="9">
    <source>
        <dbReference type="EMBL" id="PHN07111.1"/>
    </source>
</evidence>
<dbReference type="PANTHER" id="PTHR43009">
    <property type="entry name" value="HOMOGENTISATE SOLANESYLTRANSFERASE, CHLOROPLASTIC"/>
    <property type="match status" value="1"/>
</dbReference>
<comment type="subcellular location">
    <subcellularLocation>
        <location evidence="1">Membrane</location>
        <topology evidence="1">Multi-pass membrane protein</topology>
    </subcellularLocation>
</comment>
<evidence type="ECO:0000256" key="7">
    <source>
        <dbReference type="ARBA" id="ARBA00023136"/>
    </source>
</evidence>
<dbReference type="InterPro" id="IPR044878">
    <property type="entry name" value="UbiA_sf"/>
</dbReference>
<feature type="transmembrane region" description="Helical" evidence="8">
    <location>
        <begin position="79"/>
        <end position="101"/>
    </location>
</feature>
<evidence type="ECO:0000256" key="2">
    <source>
        <dbReference type="ARBA" id="ARBA00005985"/>
    </source>
</evidence>
<dbReference type="InterPro" id="IPR000537">
    <property type="entry name" value="UbiA_prenyltransferase"/>
</dbReference>
<feature type="transmembrane region" description="Helical" evidence="8">
    <location>
        <begin position="168"/>
        <end position="187"/>
    </location>
</feature>
<reference evidence="9 10" key="1">
    <citation type="submission" date="2017-10" db="EMBL/GenBank/DDBJ databases">
        <title>The draft genome sequence of Lewinella nigricans NBRC 102662.</title>
        <authorList>
            <person name="Wang K."/>
        </authorList>
    </citation>
    <scope>NUCLEOTIDE SEQUENCE [LARGE SCALE GENOMIC DNA]</scope>
    <source>
        <strain evidence="9 10">NBRC 102662</strain>
    </source>
</reference>
<dbReference type="RefSeq" id="WP_099149446.1">
    <property type="nucleotide sequence ID" value="NZ_PDUD01000011.1"/>
</dbReference>
<dbReference type="GO" id="GO:0016020">
    <property type="term" value="C:membrane"/>
    <property type="evidence" value="ECO:0007669"/>
    <property type="project" value="UniProtKB-SubCell"/>
</dbReference>
<dbReference type="EMBL" id="PDUD01000011">
    <property type="protein sequence ID" value="PHN07111.1"/>
    <property type="molecule type" value="Genomic_DNA"/>
</dbReference>
<keyword evidence="10" id="KW-1185">Reference proteome</keyword>
<comment type="similarity">
    <text evidence="2">Belongs to the UbiA prenyltransferase family.</text>
</comment>
<protein>
    <submittedName>
        <fullName evidence="9">Homogentisate phytyltransferase</fullName>
    </submittedName>
</protein>
<evidence type="ECO:0000256" key="1">
    <source>
        <dbReference type="ARBA" id="ARBA00004141"/>
    </source>
</evidence>
<dbReference type="AlphaFoldDB" id="A0A2D0NF21"/>
<keyword evidence="5 8" id="KW-0812">Transmembrane</keyword>